<feature type="region of interest" description="Disordered" evidence="1">
    <location>
        <begin position="172"/>
        <end position="191"/>
    </location>
</feature>
<sequence length="191" mass="21606">MRKGAKRRDWSVEEERYLAASAGRIPKRDICLKLRRSSKSVERKAAAMRAAGADIDLRCYRPSLSPCPRCGCMSGTIDRRGLCEPCRRREQLAAIQSRIAAMLPRLPAAERAVYARTESMLESRAEPLPEAPDTSGMSRWRRAYREEAHALAVEQAVARNLRREVKAAQKRKERIQKKLKSMGVTQIGAEK</sequence>
<dbReference type="EMBL" id="ASSY01000008">
    <property type="protein sequence ID" value="EOS50934.1"/>
    <property type="molecule type" value="Genomic_DNA"/>
</dbReference>
<name>R9KWK9_9ACTN</name>
<reference evidence="2 3" key="1">
    <citation type="submission" date="2013-04" db="EMBL/GenBank/DDBJ databases">
        <title>The Genome Sequence of Enterorhabdus caecimuris B7.</title>
        <authorList>
            <consortium name="The Broad Institute Genomics Platform"/>
            <consortium name="The Broad Institute Genome Sequencing Center for Infectious Disease"/>
            <person name="Earl A."/>
            <person name="Xavier R."/>
            <person name="Elson C."/>
            <person name="Duck W."/>
            <person name="Walker B."/>
            <person name="Young S."/>
            <person name="Zeng Q."/>
            <person name="Gargeya S."/>
            <person name="Fitzgerald M."/>
            <person name="Haas B."/>
            <person name="Abouelleil A."/>
            <person name="Allen A.W."/>
            <person name="Alvarado L."/>
            <person name="Arachchi H.M."/>
            <person name="Berlin A.M."/>
            <person name="Chapman S.B."/>
            <person name="Gainer-Dewar J."/>
            <person name="Goldberg J."/>
            <person name="Griggs A."/>
            <person name="Gujja S."/>
            <person name="Hansen M."/>
            <person name="Howarth C."/>
            <person name="Imamovic A."/>
            <person name="Ireland A."/>
            <person name="Larimer J."/>
            <person name="McCowan C."/>
            <person name="Murphy C."/>
            <person name="Pearson M."/>
            <person name="Poon T.W."/>
            <person name="Priest M."/>
            <person name="Roberts A."/>
            <person name="Saif S."/>
            <person name="Shea T."/>
            <person name="Sisk P."/>
            <person name="Sykes S."/>
            <person name="Wortman J."/>
            <person name="Nusbaum C."/>
            <person name="Birren B."/>
        </authorList>
    </citation>
    <scope>NUCLEOTIDE SEQUENCE [LARGE SCALE GENOMIC DNA]</scope>
    <source>
        <strain evidence="2 3">B7</strain>
    </source>
</reference>
<protein>
    <submittedName>
        <fullName evidence="2">Uncharacterized protein</fullName>
    </submittedName>
</protein>
<evidence type="ECO:0000313" key="3">
    <source>
        <dbReference type="Proteomes" id="UP000014204"/>
    </source>
</evidence>
<accession>R9KWK9</accession>
<dbReference type="AlphaFoldDB" id="R9KWK9"/>
<gene>
    <name evidence="2" type="ORF">C811_01351</name>
</gene>
<evidence type="ECO:0000256" key="1">
    <source>
        <dbReference type="SAM" id="MobiDB-lite"/>
    </source>
</evidence>
<proteinExistence type="predicted"/>
<comment type="caution">
    <text evidence="2">The sequence shown here is derived from an EMBL/GenBank/DDBJ whole genome shotgun (WGS) entry which is preliminary data.</text>
</comment>
<organism evidence="2 3">
    <name type="scientific">Adlercreutzia caecimuris B7</name>
    <dbReference type="NCBI Taxonomy" id="1235794"/>
    <lineage>
        <taxon>Bacteria</taxon>
        <taxon>Bacillati</taxon>
        <taxon>Actinomycetota</taxon>
        <taxon>Coriobacteriia</taxon>
        <taxon>Eggerthellales</taxon>
        <taxon>Eggerthellaceae</taxon>
        <taxon>Adlercreutzia</taxon>
    </lineage>
</organism>
<dbReference type="HOGENOM" id="CLU_1452130_0_0_11"/>
<dbReference type="eggNOG" id="ENOG5032CZ0">
    <property type="taxonomic scope" value="Bacteria"/>
</dbReference>
<keyword evidence="3" id="KW-1185">Reference proteome</keyword>
<dbReference type="STRING" id="1235794.C811_01351"/>
<evidence type="ECO:0000313" key="2">
    <source>
        <dbReference type="EMBL" id="EOS50934.1"/>
    </source>
</evidence>
<dbReference type="Proteomes" id="UP000014204">
    <property type="component" value="Unassembled WGS sequence"/>
</dbReference>